<sequence length="51" mass="5818">MKKITAIKEKVELKDLEIQGDKCKNMPAGDCRYDCCADCYNHTTAYMSVKL</sequence>
<evidence type="ECO:0000313" key="2">
    <source>
        <dbReference type="Proteomes" id="UP000049127"/>
    </source>
</evidence>
<dbReference type="Proteomes" id="UP000049127">
    <property type="component" value="Unassembled WGS sequence"/>
</dbReference>
<organism evidence="1 2">
    <name type="scientific">Paraclostridium sordellii</name>
    <name type="common">Clostridium sordellii</name>
    <dbReference type="NCBI Taxonomy" id="1505"/>
    <lineage>
        <taxon>Bacteria</taxon>
        <taxon>Bacillati</taxon>
        <taxon>Bacillota</taxon>
        <taxon>Clostridia</taxon>
        <taxon>Peptostreptococcales</taxon>
        <taxon>Peptostreptococcaceae</taxon>
        <taxon>Paraclostridium</taxon>
    </lineage>
</organism>
<dbReference type="AlphaFoldDB" id="A0A0C7E983"/>
<proteinExistence type="predicted"/>
<gene>
    <name evidence="1" type="ORF">R28058_32741</name>
</gene>
<protein>
    <submittedName>
        <fullName evidence="1">Uncharacterized protein</fullName>
    </submittedName>
</protein>
<dbReference type="RefSeq" id="WP_196341928.1">
    <property type="nucleotide sequence ID" value="NZ_CDNI01000027.1"/>
</dbReference>
<accession>A0A0C7E983</accession>
<name>A0A0C7E983_PARSO</name>
<dbReference type="EMBL" id="CEKZ01000027">
    <property type="protein sequence ID" value="CEP41813.1"/>
    <property type="molecule type" value="Genomic_DNA"/>
</dbReference>
<evidence type="ECO:0000313" key="1">
    <source>
        <dbReference type="EMBL" id="CEP41813.1"/>
    </source>
</evidence>
<reference evidence="2" key="1">
    <citation type="submission" date="2015-01" db="EMBL/GenBank/DDBJ databases">
        <authorList>
            <person name="Aslett M.A."/>
            <person name="De Silva N."/>
        </authorList>
    </citation>
    <scope>NUCLEOTIDE SEQUENCE [LARGE SCALE GENOMIC DNA]</scope>
    <source>
        <strain evidence="2">R28058</strain>
    </source>
</reference>